<dbReference type="AlphaFoldDB" id="A0A2A4I3B6"/>
<evidence type="ECO:0000313" key="3">
    <source>
        <dbReference type="Proteomes" id="UP000218784"/>
    </source>
</evidence>
<feature type="transmembrane region" description="Helical" evidence="1">
    <location>
        <begin position="26"/>
        <end position="50"/>
    </location>
</feature>
<feature type="transmembrane region" description="Helical" evidence="1">
    <location>
        <begin position="118"/>
        <end position="134"/>
    </location>
</feature>
<comment type="caution">
    <text evidence="2">The sequence shown here is derived from an EMBL/GenBank/DDBJ whole genome shotgun (WGS) entry which is preliminary data.</text>
</comment>
<keyword evidence="3" id="KW-1185">Reference proteome</keyword>
<organism evidence="2 3">
    <name type="scientific">Sphingomonas ginsenosidimutans</name>
    <dbReference type="NCBI Taxonomy" id="862134"/>
    <lineage>
        <taxon>Bacteria</taxon>
        <taxon>Pseudomonadati</taxon>
        <taxon>Pseudomonadota</taxon>
        <taxon>Alphaproteobacteria</taxon>
        <taxon>Sphingomonadales</taxon>
        <taxon>Sphingomonadaceae</taxon>
        <taxon>Sphingomonas</taxon>
    </lineage>
</organism>
<gene>
    <name evidence="2" type="ORF">COA17_02995</name>
</gene>
<dbReference type="Proteomes" id="UP000218784">
    <property type="component" value="Unassembled WGS sequence"/>
</dbReference>
<feature type="transmembrane region" description="Helical" evidence="1">
    <location>
        <begin position="86"/>
        <end position="111"/>
    </location>
</feature>
<evidence type="ECO:0000256" key="1">
    <source>
        <dbReference type="SAM" id="Phobius"/>
    </source>
</evidence>
<evidence type="ECO:0000313" key="2">
    <source>
        <dbReference type="EMBL" id="PCG10415.1"/>
    </source>
</evidence>
<protein>
    <submittedName>
        <fullName evidence="2">Uncharacterized protein</fullName>
    </submittedName>
</protein>
<proteinExistence type="predicted"/>
<keyword evidence="1" id="KW-0472">Membrane</keyword>
<feature type="transmembrane region" description="Helical" evidence="1">
    <location>
        <begin position="140"/>
        <end position="158"/>
    </location>
</feature>
<name>A0A2A4I3B6_9SPHN</name>
<keyword evidence="1" id="KW-0812">Transmembrane</keyword>
<accession>A0A2A4I3B6</accession>
<keyword evidence="1" id="KW-1133">Transmembrane helix</keyword>
<sequence length="170" mass="17362">MTAGAAPAPPLTIALAAGITLGVVVLIAGFLVLGAALGLAPLYAGFLILWYFGNIDMLDDKALPALCVGALAGTATAWLLQAGVVAAGAVGAIPALAVIVAAIFCQLLGWLPLVINRAYMLYVTVLAAPLLQQHERFDRVLLTIVVATVYFGGVVLAGRRIVAMRRGAGA</sequence>
<reference evidence="2 3" key="1">
    <citation type="submission" date="2017-09" db="EMBL/GenBank/DDBJ databases">
        <title>Sphingomonas ginsenosidimutans KACC 14949, whole genome shotgun sequence.</title>
        <authorList>
            <person name="Feng G."/>
            <person name="Zhu H."/>
        </authorList>
    </citation>
    <scope>NUCLEOTIDE SEQUENCE [LARGE SCALE GENOMIC DNA]</scope>
    <source>
        <strain evidence="2 3">KACC 14949</strain>
    </source>
</reference>
<dbReference type="EMBL" id="NWVD01000001">
    <property type="protein sequence ID" value="PCG10415.1"/>
    <property type="molecule type" value="Genomic_DNA"/>
</dbReference>